<dbReference type="STRING" id="45286.A0A109UX24"/>
<dbReference type="Proteomes" id="UP000243052">
    <property type="component" value="Chromosome iv"/>
</dbReference>
<proteinExistence type="predicted"/>
<dbReference type="GeneID" id="28723927"/>
<dbReference type="PANTHER" id="PTHR21098:SF0">
    <property type="entry name" value="RIBOFLAVIN SYNTHASE"/>
    <property type="match status" value="1"/>
</dbReference>
<evidence type="ECO:0000256" key="2">
    <source>
        <dbReference type="ARBA" id="ARBA00002803"/>
    </source>
</evidence>
<comment type="subunit">
    <text evidence="4">Homotrimer.</text>
</comment>
<dbReference type="InterPro" id="IPR026017">
    <property type="entry name" value="Lumazine-bd_dom"/>
</dbReference>
<dbReference type="InterPro" id="IPR001783">
    <property type="entry name" value="Lumazine-bd"/>
</dbReference>
<keyword evidence="9" id="KW-0677">Repeat</keyword>
<evidence type="ECO:0000256" key="6">
    <source>
        <dbReference type="ARBA" id="ARBA00013950"/>
    </source>
</evidence>
<dbReference type="GO" id="GO:0004746">
    <property type="term" value="F:riboflavin synthase activity"/>
    <property type="evidence" value="ECO:0007669"/>
    <property type="project" value="UniProtKB-EC"/>
</dbReference>
<comment type="catalytic activity">
    <reaction evidence="1">
        <text>2 6,7-dimethyl-8-(1-D-ribityl)lumazine + H(+) = 5-amino-6-(D-ribitylamino)uracil + riboflavin</text>
        <dbReference type="Rhea" id="RHEA:20772"/>
        <dbReference type="ChEBI" id="CHEBI:15378"/>
        <dbReference type="ChEBI" id="CHEBI:15934"/>
        <dbReference type="ChEBI" id="CHEBI:57986"/>
        <dbReference type="ChEBI" id="CHEBI:58201"/>
        <dbReference type="EC" id="2.5.1.9"/>
    </reaction>
</comment>
<dbReference type="RefSeq" id="XP_017987667.1">
    <property type="nucleotide sequence ID" value="XM_018131755.1"/>
</dbReference>
<dbReference type="InterPro" id="IPR017938">
    <property type="entry name" value="Riboflavin_synthase-like_b-brl"/>
</dbReference>
<dbReference type="Gene3D" id="2.40.30.20">
    <property type="match status" value="2"/>
</dbReference>
<evidence type="ECO:0000256" key="8">
    <source>
        <dbReference type="ARBA" id="ARBA00022679"/>
    </source>
</evidence>
<dbReference type="PIRSF" id="PIRSF000498">
    <property type="entry name" value="Riboflavin_syn_A"/>
    <property type="match status" value="1"/>
</dbReference>
<feature type="repeat" description="Lumazine-binding" evidence="10">
    <location>
        <begin position="1"/>
        <end position="103"/>
    </location>
</feature>
<dbReference type="PANTHER" id="PTHR21098">
    <property type="entry name" value="RIBOFLAVIN SYNTHASE ALPHA CHAIN"/>
    <property type="match status" value="1"/>
</dbReference>
<evidence type="ECO:0000313" key="13">
    <source>
        <dbReference type="Proteomes" id="UP000243052"/>
    </source>
</evidence>
<keyword evidence="7" id="KW-0686">Riboflavin biosynthesis</keyword>
<keyword evidence="13" id="KW-1185">Reference proteome</keyword>
<accession>A0A109UX24</accession>
<dbReference type="PROSITE" id="PS51177">
    <property type="entry name" value="LUMAZINE_BIND"/>
    <property type="match status" value="2"/>
</dbReference>
<dbReference type="InterPro" id="IPR023366">
    <property type="entry name" value="ATP_synth_asu-like_sf"/>
</dbReference>
<evidence type="ECO:0000256" key="4">
    <source>
        <dbReference type="ARBA" id="ARBA00011233"/>
    </source>
</evidence>
<evidence type="ECO:0000256" key="5">
    <source>
        <dbReference type="ARBA" id="ARBA00012827"/>
    </source>
</evidence>
<feature type="domain" description="Lumazine-binding" evidence="11">
    <location>
        <begin position="1"/>
        <end position="103"/>
    </location>
</feature>
<protein>
    <recommendedName>
        <fullName evidence="6">Riboflavin synthase</fullName>
        <ecNumber evidence="5">2.5.1.9</ecNumber>
    </recommendedName>
</protein>
<evidence type="ECO:0000256" key="10">
    <source>
        <dbReference type="PROSITE-ProRule" id="PRU00524"/>
    </source>
</evidence>
<comment type="function">
    <text evidence="2">Catalyzes the dismutation of two molecules of 6,7-dimethyl-8-ribityllumazine, resulting in the formation of riboflavin and 5-amino-6-(D-ribitylamino)uracil.</text>
</comment>
<dbReference type="GO" id="GO:0009231">
    <property type="term" value="P:riboflavin biosynthetic process"/>
    <property type="evidence" value="ECO:0007669"/>
    <property type="project" value="UniProtKB-KW"/>
</dbReference>
<dbReference type="OrthoDB" id="10258924at2759"/>
<dbReference type="CDD" id="cd00402">
    <property type="entry name" value="Riboflavin_synthase_like"/>
    <property type="match status" value="1"/>
</dbReference>
<evidence type="ECO:0000259" key="11">
    <source>
        <dbReference type="PROSITE" id="PS51177"/>
    </source>
</evidence>
<sequence>MFTGIVEHIGTVAEYKEFDTSESGGNGVSVTISDAAQILNDCHIGDSIACNGICLTVTEFDADSFKVGLSPETVNRTEVSSWNTGTKVNLERAVSGDVRFGGHYVQGHVDTTAKIVSKEKDANSLIFGFALRDRSYARFIVEKGYVAIDGVSLTITKIDSDDTFYISMIAHTQEHVAIPLKKIGDEVNIEVDVTGKMIDRQIQSHLEAQISNENSQLGKMVSRIVEAKIKELSR</sequence>
<evidence type="ECO:0000256" key="3">
    <source>
        <dbReference type="ARBA" id="ARBA00004887"/>
    </source>
</evidence>
<feature type="repeat" description="Lumazine-binding" evidence="10">
    <location>
        <begin position="104"/>
        <end position="202"/>
    </location>
</feature>
<dbReference type="Pfam" id="PF00677">
    <property type="entry name" value="Lum_binding"/>
    <property type="match status" value="2"/>
</dbReference>
<name>A0A109UX24_9SACH</name>
<gene>
    <name evidence="12" type="ORF">AW171_hschr42574</name>
</gene>
<keyword evidence="8" id="KW-0808">Transferase</keyword>
<feature type="domain" description="Lumazine-binding" evidence="11">
    <location>
        <begin position="104"/>
        <end position="202"/>
    </location>
</feature>
<evidence type="ECO:0000256" key="7">
    <source>
        <dbReference type="ARBA" id="ARBA00022619"/>
    </source>
</evidence>
<comment type="pathway">
    <text evidence="3">Cofactor biosynthesis; riboflavin biosynthesis; riboflavin from 2-hydroxy-3-oxobutyl phosphate and 5-amino-6-(D-ribitylamino)uracil: step 2/2.</text>
</comment>
<dbReference type="NCBIfam" id="NF006767">
    <property type="entry name" value="PRK09289.1"/>
    <property type="match status" value="1"/>
</dbReference>
<dbReference type="NCBIfam" id="TIGR00187">
    <property type="entry name" value="ribE"/>
    <property type="match status" value="1"/>
</dbReference>
<evidence type="ECO:0000313" key="12">
    <source>
        <dbReference type="EMBL" id="AMD20671.1"/>
    </source>
</evidence>
<evidence type="ECO:0000256" key="9">
    <source>
        <dbReference type="ARBA" id="ARBA00022737"/>
    </source>
</evidence>
<dbReference type="EC" id="2.5.1.9" evidence="5"/>
<reference evidence="12 13" key="1">
    <citation type="submission" date="2016-01" db="EMBL/GenBank/DDBJ databases">
        <title>Genome sequence of the yeast Holleya sinecauda.</title>
        <authorList>
            <person name="Dietrich F.S."/>
        </authorList>
    </citation>
    <scope>NUCLEOTIDE SEQUENCE [LARGE SCALE GENOMIC DNA]</scope>
    <source>
        <strain evidence="12 13">ATCC 58844</strain>
    </source>
</reference>
<dbReference type="AlphaFoldDB" id="A0A109UX24"/>
<dbReference type="FunFam" id="2.40.30.20:FF:000004">
    <property type="entry name" value="Riboflavin synthase, alpha subunit"/>
    <property type="match status" value="1"/>
</dbReference>
<organism evidence="12 13">
    <name type="scientific">Eremothecium sinecaudum</name>
    <dbReference type="NCBI Taxonomy" id="45286"/>
    <lineage>
        <taxon>Eukaryota</taxon>
        <taxon>Fungi</taxon>
        <taxon>Dikarya</taxon>
        <taxon>Ascomycota</taxon>
        <taxon>Saccharomycotina</taxon>
        <taxon>Saccharomycetes</taxon>
        <taxon>Saccharomycetales</taxon>
        <taxon>Saccharomycetaceae</taxon>
        <taxon>Eremothecium</taxon>
    </lineage>
</organism>
<dbReference type="FunFam" id="2.40.30.20:FF:000006">
    <property type="entry name" value="Riboflavin synthase, alpha subunit"/>
    <property type="match status" value="1"/>
</dbReference>
<dbReference type="SUPFAM" id="SSF63380">
    <property type="entry name" value="Riboflavin synthase domain-like"/>
    <property type="match status" value="2"/>
</dbReference>
<evidence type="ECO:0000256" key="1">
    <source>
        <dbReference type="ARBA" id="ARBA00000968"/>
    </source>
</evidence>
<dbReference type="EMBL" id="CP014244">
    <property type="protein sequence ID" value="AMD20671.1"/>
    <property type="molecule type" value="Genomic_DNA"/>
</dbReference>